<dbReference type="InterPro" id="IPR029787">
    <property type="entry name" value="Nucleotide_cyclase"/>
</dbReference>
<feature type="binding site" evidence="15">
    <location>
        <position position="1136"/>
    </location>
    <ligand>
        <name>ATP</name>
        <dbReference type="ChEBI" id="CHEBI:30616"/>
    </ligand>
</feature>
<dbReference type="SFLD" id="SFLDF00027">
    <property type="entry name" value="p-type_atpase"/>
    <property type="match status" value="1"/>
</dbReference>
<feature type="binding site" evidence="16">
    <location>
        <position position="1539"/>
    </location>
    <ligand>
        <name>Mg(2+)</name>
        <dbReference type="ChEBI" id="CHEBI:18420"/>
    </ligand>
</feature>
<dbReference type="Gene3D" id="1.10.238.10">
    <property type="entry name" value="EF-hand"/>
    <property type="match status" value="1"/>
</dbReference>
<keyword evidence="8 15" id="KW-0067">ATP-binding</keyword>
<feature type="binding site" evidence="15">
    <location>
        <position position="1138"/>
    </location>
    <ligand>
        <name>ATP</name>
        <dbReference type="ChEBI" id="CHEBI:30616"/>
    </ligand>
</feature>
<feature type="binding site" evidence="15">
    <location>
        <position position="1400"/>
    </location>
    <ligand>
        <name>ATP</name>
        <dbReference type="ChEBI" id="CHEBI:30616"/>
    </ligand>
</feature>
<evidence type="ECO:0000256" key="6">
    <source>
        <dbReference type="ARBA" id="ARBA00022741"/>
    </source>
</evidence>
<dbReference type="PROSITE" id="PS00154">
    <property type="entry name" value="ATPASE_E1_E2"/>
    <property type="match status" value="1"/>
</dbReference>
<dbReference type="SMART" id="SM00044">
    <property type="entry name" value="CYCc"/>
    <property type="match status" value="2"/>
</dbReference>
<feature type="binding site" evidence="15">
    <location>
        <position position="1262"/>
    </location>
    <ligand>
        <name>ATP</name>
        <dbReference type="ChEBI" id="CHEBI:30616"/>
    </ligand>
</feature>
<evidence type="ECO:0000256" key="13">
    <source>
        <dbReference type="ARBA" id="ARBA00034036"/>
    </source>
</evidence>
<feature type="transmembrane region" description="Helical" evidence="18">
    <location>
        <begin position="1624"/>
        <end position="1645"/>
    </location>
</feature>
<evidence type="ECO:0000256" key="3">
    <source>
        <dbReference type="ARBA" id="ARBA00012189"/>
    </source>
</evidence>
<feature type="binding site" evidence="15">
    <location>
        <position position="1221"/>
    </location>
    <ligand>
        <name>ATP</name>
        <dbReference type="ChEBI" id="CHEBI:30616"/>
    </ligand>
</feature>
<feature type="transmembrane region" description="Helical" evidence="18">
    <location>
        <begin position="1927"/>
        <end position="1945"/>
    </location>
</feature>
<dbReference type="SUPFAM" id="SSF55073">
    <property type="entry name" value="Nucleotide cyclase"/>
    <property type="match status" value="2"/>
</dbReference>
<dbReference type="InterPro" id="IPR019734">
    <property type="entry name" value="TPR_rpt"/>
</dbReference>
<evidence type="ECO:0000256" key="8">
    <source>
        <dbReference type="ARBA" id="ARBA00022840"/>
    </source>
</evidence>
<dbReference type="Proteomes" id="UP000243579">
    <property type="component" value="Unassembled WGS sequence"/>
</dbReference>
<dbReference type="Gene3D" id="2.70.150.10">
    <property type="entry name" value="Calcium-transporting ATPase, cytoplasmic transduction domain A"/>
    <property type="match status" value="1"/>
</dbReference>
<feature type="transmembrane region" description="Helical" evidence="18">
    <location>
        <begin position="2450"/>
        <end position="2472"/>
    </location>
</feature>
<feature type="transmembrane region" description="Helical" evidence="18">
    <location>
        <begin position="2047"/>
        <end position="2069"/>
    </location>
</feature>
<feature type="transmembrane region" description="Helical" evidence="18">
    <location>
        <begin position="2479"/>
        <end position="2497"/>
    </location>
</feature>
<feature type="binding site" evidence="15">
    <location>
        <position position="1539"/>
    </location>
    <ligand>
        <name>ATP</name>
        <dbReference type="ChEBI" id="CHEBI:30616"/>
    </ligand>
</feature>
<feature type="binding site" evidence="15">
    <location>
        <position position="1318"/>
    </location>
    <ligand>
        <name>ATP</name>
        <dbReference type="ChEBI" id="CHEBI:30616"/>
    </ligand>
</feature>
<dbReference type="Pfam" id="PF16209">
    <property type="entry name" value="PhoLip_ATPase_N"/>
    <property type="match status" value="1"/>
</dbReference>
<dbReference type="InterPro" id="IPR011992">
    <property type="entry name" value="EF-hand-dom_pair"/>
</dbReference>
<evidence type="ECO:0000256" key="2">
    <source>
        <dbReference type="ARBA" id="ARBA00008109"/>
    </source>
</evidence>
<evidence type="ECO:0000256" key="5">
    <source>
        <dbReference type="ARBA" id="ARBA00022723"/>
    </source>
</evidence>
<keyword evidence="11 18" id="KW-1133">Transmembrane helix</keyword>
<dbReference type="InterPro" id="IPR032631">
    <property type="entry name" value="P-type_ATPase_N"/>
</dbReference>
<keyword evidence="10" id="KW-1278">Translocase</keyword>
<evidence type="ECO:0000256" key="12">
    <source>
        <dbReference type="ARBA" id="ARBA00023136"/>
    </source>
</evidence>
<feature type="binding site" evidence="15">
    <location>
        <position position="1514"/>
    </location>
    <ligand>
        <name>ATP</name>
        <dbReference type="ChEBI" id="CHEBI:30616"/>
    </ligand>
</feature>
<dbReference type="Pfam" id="PF13246">
    <property type="entry name" value="Cation_ATPase"/>
    <property type="match status" value="1"/>
</dbReference>
<dbReference type="InterPro" id="IPR002048">
    <property type="entry name" value="EF_hand_dom"/>
</dbReference>
<dbReference type="NCBIfam" id="TIGR01494">
    <property type="entry name" value="ATPase_P-type"/>
    <property type="match status" value="1"/>
</dbReference>
<feature type="transmembrane region" description="Helical" evidence="18">
    <location>
        <begin position="2024"/>
        <end position="2041"/>
    </location>
</feature>
<dbReference type="EC" id="7.6.2.1" evidence="3"/>
<dbReference type="GO" id="GO:0140326">
    <property type="term" value="F:ATPase-coupled intramembrane lipid transporter activity"/>
    <property type="evidence" value="ECO:0007669"/>
    <property type="project" value="UniProtKB-EC"/>
</dbReference>
<dbReference type="Gene3D" id="1.25.40.10">
    <property type="entry name" value="Tetratricopeptide repeat domain"/>
    <property type="match status" value="1"/>
</dbReference>
<feature type="binding site" evidence="15">
    <location>
        <position position="1137"/>
    </location>
    <ligand>
        <name>ATP</name>
        <dbReference type="ChEBI" id="CHEBI:30616"/>
    </ligand>
</feature>
<dbReference type="STRING" id="1202772.A0A1V9Z8Q6"/>
<feature type="transmembrane region" description="Helical" evidence="18">
    <location>
        <begin position="1589"/>
        <end position="1612"/>
    </location>
</feature>
<keyword evidence="12 18" id="KW-0472">Membrane</keyword>
<feature type="binding site" evidence="15">
    <location>
        <position position="1402"/>
    </location>
    <ligand>
        <name>ATP</name>
        <dbReference type="ChEBI" id="CHEBI:30616"/>
    </ligand>
</feature>
<evidence type="ECO:0000256" key="9">
    <source>
        <dbReference type="ARBA" id="ARBA00022842"/>
    </source>
</evidence>
<dbReference type="SUPFAM" id="SSF81660">
    <property type="entry name" value="Metal cation-transporting ATPase, ATP-binding domain N"/>
    <property type="match status" value="1"/>
</dbReference>
<dbReference type="PROSITE" id="PS50125">
    <property type="entry name" value="GUANYLATE_CYCLASE_2"/>
    <property type="match status" value="2"/>
</dbReference>
<dbReference type="GO" id="GO:0035556">
    <property type="term" value="P:intracellular signal transduction"/>
    <property type="evidence" value="ECO:0007669"/>
    <property type="project" value="InterPro"/>
</dbReference>
<feature type="compositionally biased region" description="Basic and acidic residues" evidence="17">
    <location>
        <begin position="698"/>
        <end position="719"/>
    </location>
</feature>
<dbReference type="GO" id="GO:0009190">
    <property type="term" value="P:cyclic nucleotide biosynthetic process"/>
    <property type="evidence" value="ECO:0007669"/>
    <property type="project" value="InterPro"/>
</dbReference>
<dbReference type="SFLD" id="SFLDG00002">
    <property type="entry name" value="C1.7:_P-type_atpase_like"/>
    <property type="match status" value="1"/>
</dbReference>
<evidence type="ECO:0000313" key="21">
    <source>
        <dbReference type="EMBL" id="OQR94359.1"/>
    </source>
</evidence>
<dbReference type="InterPro" id="IPR023214">
    <property type="entry name" value="HAD_sf"/>
</dbReference>
<feature type="transmembrane region" description="Helical" evidence="18">
    <location>
        <begin position="986"/>
        <end position="1006"/>
    </location>
</feature>
<dbReference type="GO" id="GO:0005524">
    <property type="term" value="F:ATP binding"/>
    <property type="evidence" value="ECO:0007669"/>
    <property type="project" value="UniProtKB-KW"/>
</dbReference>
<feature type="domain" description="Guanylate cyclase" evidence="19">
    <location>
        <begin position="2576"/>
        <end position="2756"/>
    </location>
</feature>
<feature type="transmembrane region" description="Helical" evidence="18">
    <location>
        <begin position="2423"/>
        <end position="2444"/>
    </location>
</feature>
<evidence type="ECO:0000256" key="4">
    <source>
        <dbReference type="ARBA" id="ARBA00022692"/>
    </source>
</evidence>
<dbReference type="OrthoDB" id="354346at2759"/>
<feature type="active site" description="4-aspartylphosphate intermediate" evidence="14">
    <location>
        <position position="1136"/>
    </location>
</feature>
<evidence type="ECO:0000256" key="18">
    <source>
        <dbReference type="SAM" id="Phobius"/>
    </source>
</evidence>
<keyword evidence="4 18" id="KW-0812">Transmembrane</keyword>
<dbReference type="SFLD" id="SFLDS00003">
    <property type="entry name" value="Haloacid_Dehalogenase"/>
    <property type="match status" value="1"/>
</dbReference>
<dbReference type="PANTHER" id="PTHR24092:SF150">
    <property type="entry name" value="PHOSPHOLIPID-TRANSPORTING ATPASE"/>
    <property type="match status" value="1"/>
</dbReference>
<dbReference type="Gene3D" id="3.30.70.1230">
    <property type="entry name" value="Nucleotide cyclase"/>
    <property type="match status" value="2"/>
</dbReference>
<comment type="catalytic activity">
    <reaction evidence="13">
        <text>ATP + H2O + phospholipidSide 1 = ADP + phosphate + phospholipidSide 2.</text>
        <dbReference type="EC" id="7.6.2.1"/>
    </reaction>
</comment>
<dbReference type="SUPFAM" id="SSF81653">
    <property type="entry name" value="Calcium ATPase, transduction domain A"/>
    <property type="match status" value="1"/>
</dbReference>
<feature type="transmembrane region" description="Helical" evidence="18">
    <location>
        <begin position="1734"/>
        <end position="1753"/>
    </location>
</feature>
<dbReference type="InterPro" id="IPR018247">
    <property type="entry name" value="EF_Hand_1_Ca_BS"/>
</dbReference>
<dbReference type="GO" id="GO:0016887">
    <property type="term" value="F:ATP hydrolysis activity"/>
    <property type="evidence" value="ECO:0007669"/>
    <property type="project" value="InterPro"/>
</dbReference>
<dbReference type="SUPFAM" id="SSF48452">
    <property type="entry name" value="TPR-like"/>
    <property type="match status" value="2"/>
</dbReference>
<evidence type="ECO:0000259" key="19">
    <source>
        <dbReference type="PROSITE" id="PS50125"/>
    </source>
</evidence>
<dbReference type="InterPro" id="IPR044492">
    <property type="entry name" value="P_typ_ATPase_HD_dom"/>
</dbReference>
<comment type="caution">
    <text evidence="21">The sequence shown here is derived from an EMBL/GenBank/DDBJ whole genome shotgun (WGS) entry which is preliminary data.</text>
</comment>
<dbReference type="InterPro" id="IPR036412">
    <property type="entry name" value="HAD-like_sf"/>
</dbReference>
<feature type="binding site" evidence="16">
    <location>
        <position position="1138"/>
    </location>
    <ligand>
        <name>Mg(2+)</name>
        <dbReference type="ChEBI" id="CHEBI:18420"/>
    </ligand>
</feature>
<dbReference type="InterPro" id="IPR032630">
    <property type="entry name" value="P_typ_ATPase_c"/>
</dbReference>
<dbReference type="GO" id="GO:0005509">
    <property type="term" value="F:calcium ion binding"/>
    <property type="evidence" value="ECO:0007669"/>
    <property type="project" value="InterPro"/>
</dbReference>
<sequence>MSIPTCLQRYADTVAEIAQLDLQLSTLETCSHNKLGEFARPFAQKVTSTQLVVDTTPMAPLHVSLGHLYDADGTTIYERFLRAHMRLLALASLVHGPQSVDVVAATLQLAASYLRAGLWKQCAEHAQAADALLRQMETPLPAEADANDGKSRTLFRTVSTRRADAQLLTAFTLFAKLDRNGDGTVSRTELLSALATDEYFLKLRAKAHTLPNAFASLCDPMRLDTVFQAIDQDSSGGLQWREVVRYLHVHDKAFQAYCAQLERSLPPTVLEALHSAFMRAQVGDEATPPALVAALETETDRHLVNLAAYVVKEGDTLTTLSWPETLEIAGRSMHDDVYAGLRPRISLLLGRCHMKRGQIDDAADCLRRAVAEQQEVVGTEAHGMAEYYVALADVLCLKHTHALQVAKDLAATRFDRWLATPEGAQRIRSEAVKLLEEASKDKRKLPTKRDAEMQARAYLQGLHDRREESRKPPNTPFLDEATELYTKIWTLEEQRYGREHVNTAIAYAGLGNVHIVRNEPDAAVMYFLRAVATFDAACGGSVPAAAFLKMHVAKVYAHVNKTTEAMQLLDDAARYFTEHAGKFLDADTTRRDCAANAIDAWHGWLQLASYEPPDEVRAVYEGIVEAATVGYGEFSLEVADAQTNLGHYLLKQRRDLHEEGENALQAACYILEVHHGLHDKRVRRLKQEVIAAAAKRKHGDESPVSHDHASRVATVEREPMTSAVAPQSLPRRPPTETDRRKSQSQAVHLDRIVCIKHPAAADACLAAKGRNLFAGNAVRTTKYTVLSFLPLNLLEQFRRLGNVYFLFMSLLQLCATYTPTNRYSTLVPFLLVLAMTMVKEGIEDMARHNTDRKTNNATTTVWTGTSFERRQWYAVGVGNIVRVADGEAFPADLLLLSSSHKDRMAFVDSSNLDGEANAKVKLCPAITTPDLSDPLTFGASVAAEVHCHSPNPRLALGDGILCVAADGLKEEVPFTCGHVALRGTKLVNTAFVLGAVLAAGHDTKLLQNARRGPRKLGHLEGVINKCVAVGIALVLVLSTVSAAKGYLWQSSTGAPYLALDPPTIATFATLWSTYLILYSNMVPISLYIVVAVAKWYQAKHMEQDLDMTCPETLQRLVARTSNLNEDLGRIEYVFLDKTGTLTKNDMALRMLSVSGQCVDTQSADKHKLGRGTIDANRLVELALLRRHEHGDAIHEFFRCLLLCHSATLGADDRLVATSPDELALLRAAAAFDCAFGGRSGNRVHIVLFGQTETYTLLATNDFDSLRKCMSVVVQRDGQEATVLYCKGADSALLHPRNMCPRRKPVELHLKSFARLGLRTLVLARQPLSPATIKPWLVAHAEARAARYDRDHGLHVLATMLEQSQHMEILGGSGVEDRLQPGVPRALRLLARAGLRLWMLTGDKDDTALALARASGLITESATVLALHDGRDHVAAHRQQLKRDGRWHPGTVNPQLALVVNGAALDALLAIPGERRAVRTSQVAPVPRTALARPLFELLSQCGVVVATRLSPMQKAGLVRFVKEFGDGALTLAAGDGGNDVAMLQEAHVGVSVAKDDGVDAVRGADVSLAQVRFLAPLLLLHGRWHLRRLSLVVLFVFYKNAVLGTIYFIFAFVDGFSGQPPFDVALVVGWNVLFTWLPLLVLGILDRDLTPKTLFAFPRSYLDRDLVLTVRMLVLWLGAAVVEALLNLLLVGGASTVTNDSGSVAGTLLFAAALCSVLLKAAMVMHRWHRWGRWHLAALSGSVATFIVFVAIYQELYALWPGGRDFYHTLRHGNWAVGSLVLVVAPVASLLGEGVWYCAEHLYVYCNHDVLEEIDSGLGSGGTKPAVTRAGSKKSSAFTRCQSVELPAVLESEPSADLWDCDGLIELLRRCRLQTHARVEAEDERGFDLDVTLHPVSMEFVGRRSAALEKEYGTAFSAREAVRVRRTVALAAGLFAVNVLVQYFVGAESTAYLGSRAVLLVGALGYMRATATRWFKAHYEMCVILPMAATGVLVSATIHDRGYVSATLFPIAVLAVFRVRFTYALALTVANYVVFVLFAVAHPSTTAAGLGFFSGYVALLVAFAAHGCWRVQVAMRQDFLQHRSLALEEKRALAILEHMLPAHIMAKLQHGDPIISEPEDDVTILFCDVVDFPLLLQKYSPGHVVALLDQLYSLFDELCVKFGVQKMETVGKTYMACAGLQERAAAHSVSPAIRAATVALEMLRLLETCTTPQGARVQVRIGLHSGRVLSGLVGRKKQQFSLFGDTVNTASRMQSTGLAGQCQLSQVTRDKLVRDFSLSRPSRVLVKGKGDMDTYFLGPPLSDRARAFATNPGGGVDATRGAELVASVEQSLNDEMHLELDRLWLRFDDPAMEAAFVKATANARDDAVTRCLYALGLYAAFALLRDATTTTVPLPAALATLVGPRVAFLGVVGGSVAWSVRRWLLPTSICGLGALAADHVAGLADGDRGALALLALDLAYVLFVLSSSGAVAFPTSVGVNALAWAAMAAPTLILALHDAPTDTWLDPFVLVTFTAIANVVAARSIEYFTRRKVWLETQTNIQTRTADRLLYQRLPEEVVQRMKQGDPICDEYRLVGILYSDIKGFTSLAARTAPENVIQLLDSLFAAFDVLTEKHGVFKLQTIGDAYVIISGLPFIDMSLTEDSLPKADAPDTAPARRTSARMRAHRMAQQLANLRRTNVHLKKPCLHVHQHIRNLLRMAADMHKEVAKIPDPVTREPLQMRIGVHLGNLIGGVIGDTTLRYDMWGLDAMLANALESNGVPGGVVVSQAVKAVVEEAGDGFACTYLKTLDDGNDIFTVAFDEGAVRPSSPAKSLTSGVGTPKRRRS</sequence>
<keyword evidence="6 15" id="KW-0547">Nucleotide-binding</keyword>
<protein>
    <recommendedName>
        <fullName evidence="3">P-type phospholipid transporter</fullName>
        <ecNumber evidence="3">7.6.2.1</ecNumber>
    </recommendedName>
</protein>
<comment type="similarity">
    <text evidence="2">Belongs to the cation transport ATPase (P-type) (TC 3.A.3) family. Type IV subfamily.</text>
</comment>
<reference evidence="21 22" key="1">
    <citation type="journal article" date="2014" name="Genome Biol. Evol.">
        <title>The secreted proteins of Achlya hypogyna and Thraustotheca clavata identify the ancestral oomycete secretome and reveal gene acquisitions by horizontal gene transfer.</title>
        <authorList>
            <person name="Misner I."/>
            <person name="Blouin N."/>
            <person name="Leonard G."/>
            <person name="Richards T.A."/>
            <person name="Lane C.E."/>
        </authorList>
    </citation>
    <scope>NUCLEOTIDE SEQUENCE [LARGE SCALE GENOMIC DNA]</scope>
    <source>
        <strain evidence="21 22">ATCC 48635</strain>
    </source>
</reference>
<comment type="cofactor">
    <cofactor evidence="16">
        <name>Mg(2+)</name>
        <dbReference type="ChEBI" id="CHEBI:18420"/>
    </cofactor>
</comment>
<feature type="transmembrane region" description="Helical" evidence="18">
    <location>
        <begin position="2503"/>
        <end position="2522"/>
    </location>
</feature>
<gene>
    <name evidence="21" type="ORF">ACHHYP_01422</name>
</gene>
<evidence type="ECO:0000256" key="7">
    <source>
        <dbReference type="ARBA" id="ARBA00022837"/>
    </source>
</evidence>
<dbReference type="InterPro" id="IPR001757">
    <property type="entry name" value="P_typ_ATPase"/>
</dbReference>
<evidence type="ECO:0000256" key="10">
    <source>
        <dbReference type="ARBA" id="ARBA00022967"/>
    </source>
</evidence>
<dbReference type="Pfam" id="PF00211">
    <property type="entry name" value="Guanylate_cyc"/>
    <property type="match status" value="2"/>
</dbReference>
<feature type="transmembrane region" description="Helical" evidence="18">
    <location>
        <begin position="2396"/>
        <end position="2416"/>
    </location>
</feature>
<evidence type="ECO:0000256" key="1">
    <source>
        <dbReference type="ARBA" id="ARBA00004141"/>
    </source>
</evidence>
<accession>A0A1V9Z8Q6</accession>
<dbReference type="PANTHER" id="PTHR24092">
    <property type="entry name" value="PROBABLE PHOSPHOLIPID-TRANSPORTING ATPASE"/>
    <property type="match status" value="1"/>
</dbReference>
<feature type="domain" description="Guanylate cyclase" evidence="19">
    <location>
        <begin position="2123"/>
        <end position="2254"/>
    </location>
</feature>
<evidence type="ECO:0000256" key="11">
    <source>
        <dbReference type="ARBA" id="ARBA00022989"/>
    </source>
</evidence>
<dbReference type="EMBL" id="JNBR01000366">
    <property type="protein sequence ID" value="OQR94359.1"/>
    <property type="molecule type" value="Genomic_DNA"/>
</dbReference>
<feature type="binding site" evidence="15">
    <location>
        <position position="1508"/>
    </location>
    <ligand>
        <name>ATP</name>
        <dbReference type="ChEBI" id="CHEBI:30616"/>
    </ligand>
</feature>
<dbReference type="PROSITE" id="PS50222">
    <property type="entry name" value="EF_HAND_2"/>
    <property type="match status" value="1"/>
</dbReference>
<evidence type="ECO:0000256" key="14">
    <source>
        <dbReference type="PIRSR" id="PIRSR606539-1"/>
    </source>
</evidence>
<dbReference type="PROSITE" id="PS00018">
    <property type="entry name" value="EF_HAND_1"/>
    <property type="match status" value="1"/>
</dbReference>
<feature type="binding site" evidence="16">
    <location>
        <position position="1136"/>
    </location>
    <ligand>
        <name>Mg(2+)</name>
        <dbReference type="ChEBI" id="CHEBI:18420"/>
    </ligand>
</feature>
<evidence type="ECO:0000256" key="15">
    <source>
        <dbReference type="PIRSR" id="PIRSR606539-2"/>
    </source>
</evidence>
<dbReference type="Gene3D" id="3.40.50.1000">
    <property type="entry name" value="HAD superfamily/HAD-like"/>
    <property type="match status" value="1"/>
</dbReference>
<feature type="binding site" evidence="15">
    <location>
        <position position="1538"/>
    </location>
    <ligand>
        <name>ATP</name>
        <dbReference type="ChEBI" id="CHEBI:30616"/>
    </ligand>
</feature>
<dbReference type="SUPFAM" id="SSF56784">
    <property type="entry name" value="HAD-like"/>
    <property type="match status" value="1"/>
</dbReference>
<evidence type="ECO:0000259" key="20">
    <source>
        <dbReference type="PROSITE" id="PS50222"/>
    </source>
</evidence>
<keyword evidence="9 16" id="KW-0460">Magnesium</keyword>
<dbReference type="SUPFAM" id="SSF47473">
    <property type="entry name" value="EF-hand"/>
    <property type="match status" value="1"/>
</dbReference>
<feature type="domain" description="EF-hand" evidence="20">
    <location>
        <begin position="165"/>
        <end position="200"/>
    </location>
</feature>
<dbReference type="Gene3D" id="3.40.1110.10">
    <property type="entry name" value="Calcium-transporting ATPase, cytoplasmic domain N"/>
    <property type="match status" value="1"/>
</dbReference>
<evidence type="ECO:0000256" key="16">
    <source>
        <dbReference type="PIRSR" id="PIRSR606539-3"/>
    </source>
</evidence>
<feature type="binding site" evidence="16">
    <location>
        <position position="1535"/>
    </location>
    <ligand>
        <name>Mg(2+)</name>
        <dbReference type="ChEBI" id="CHEBI:18420"/>
    </ligand>
</feature>
<feature type="transmembrane region" description="Helical" evidence="18">
    <location>
        <begin position="1702"/>
        <end position="1722"/>
    </location>
</feature>
<dbReference type="InterPro" id="IPR018303">
    <property type="entry name" value="ATPase_P-typ_P_site"/>
</dbReference>
<dbReference type="CDD" id="cd07302">
    <property type="entry name" value="CHD"/>
    <property type="match status" value="2"/>
</dbReference>
<keyword evidence="5 16" id="KW-0479">Metal-binding</keyword>
<feature type="transmembrane region" description="Helical" evidence="18">
    <location>
        <begin position="1773"/>
        <end position="1792"/>
    </location>
</feature>
<comment type="subcellular location">
    <subcellularLocation>
        <location evidence="1">Membrane</location>
        <topology evidence="1">Multi-pass membrane protein</topology>
    </subcellularLocation>
</comment>
<dbReference type="InterPro" id="IPR011990">
    <property type="entry name" value="TPR-like_helical_dom_sf"/>
</dbReference>
<feature type="transmembrane region" description="Helical" evidence="18">
    <location>
        <begin position="2367"/>
        <end position="2384"/>
    </location>
</feature>
<keyword evidence="7" id="KW-0106">Calcium</keyword>
<dbReference type="InterPro" id="IPR023299">
    <property type="entry name" value="ATPase_P-typ_cyto_dom_N"/>
</dbReference>
<name>A0A1V9Z8Q6_ACHHY</name>
<feature type="binding site" evidence="15">
    <location>
        <position position="1401"/>
    </location>
    <ligand>
        <name>ATP</name>
        <dbReference type="ChEBI" id="CHEBI:30616"/>
    </ligand>
</feature>
<feature type="transmembrane region" description="Helical" evidence="18">
    <location>
        <begin position="1027"/>
        <end position="1048"/>
    </location>
</feature>
<feature type="transmembrane region" description="Helical" evidence="18">
    <location>
        <begin position="1666"/>
        <end position="1690"/>
    </location>
</feature>
<organism evidence="21 22">
    <name type="scientific">Achlya hypogyna</name>
    <name type="common">Oomycete</name>
    <name type="synonym">Protoachlya hypogyna</name>
    <dbReference type="NCBI Taxonomy" id="1202772"/>
    <lineage>
        <taxon>Eukaryota</taxon>
        <taxon>Sar</taxon>
        <taxon>Stramenopiles</taxon>
        <taxon>Oomycota</taxon>
        <taxon>Saprolegniomycetes</taxon>
        <taxon>Saprolegniales</taxon>
        <taxon>Achlyaceae</taxon>
        <taxon>Achlya</taxon>
    </lineage>
</organism>
<dbReference type="SUPFAM" id="SSF81665">
    <property type="entry name" value="Calcium ATPase, transmembrane domain M"/>
    <property type="match status" value="1"/>
</dbReference>
<dbReference type="InterPro" id="IPR006539">
    <property type="entry name" value="P-type_ATPase_IV"/>
</dbReference>
<evidence type="ECO:0000256" key="17">
    <source>
        <dbReference type="SAM" id="MobiDB-lite"/>
    </source>
</evidence>
<dbReference type="InterPro" id="IPR008250">
    <property type="entry name" value="ATPase_P-typ_transduc_dom_A_sf"/>
</dbReference>
<dbReference type="InterPro" id="IPR023298">
    <property type="entry name" value="ATPase_P-typ_TM_dom_sf"/>
</dbReference>
<dbReference type="GO" id="GO:0000287">
    <property type="term" value="F:magnesium ion binding"/>
    <property type="evidence" value="ECO:0007669"/>
    <property type="project" value="InterPro"/>
</dbReference>
<feature type="transmembrane region" description="Helical" evidence="18">
    <location>
        <begin position="1068"/>
        <end position="1093"/>
    </location>
</feature>
<dbReference type="InterPro" id="IPR001054">
    <property type="entry name" value="A/G_cyclase"/>
</dbReference>
<dbReference type="GO" id="GO:0005886">
    <property type="term" value="C:plasma membrane"/>
    <property type="evidence" value="ECO:0007669"/>
    <property type="project" value="TreeGrafter"/>
</dbReference>
<dbReference type="PRINTS" id="PR00119">
    <property type="entry name" value="CATATPASE"/>
</dbReference>
<feature type="transmembrane region" description="Helical" evidence="18">
    <location>
        <begin position="1979"/>
        <end position="1996"/>
    </location>
</feature>
<proteinExistence type="inferred from homology"/>
<keyword evidence="22" id="KW-1185">Reference proteome</keyword>
<evidence type="ECO:0000313" key="22">
    <source>
        <dbReference type="Proteomes" id="UP000243579"/>
    </source>
</evidence>
<feature type="binding site" evidence="15">
    <location>
        <position position="1286"/>
    </location>
    <ligand>
        <name>ATP</name>
        <dbReference type="ChEBI" id="CHEBI:30616"/>
    </ligand>
</feature>
<dbReference type="GO" id="GO:0045332">
    <property type="term" value="P:phospholipid translocation"/>
    <property type="evidence" value="ECO:0007669"/>
    <property type="project" value="TreeGrafter"/>
</dbReference>
<dbReference type="SMART" id="SM00028">
    <property type="entry name" value="TPR"/>
    <property type="match status" value="3"/>
</dbReference>
<feature type="region of interest" description="Disordered" evidence="17">
    <location>
        <begin position="2805"/>
        <end position="2826"/>
    </location>
</feature>
<dbReference type="NCBIfam" id="TIGR01652">
    <property type="entry name" value="ATPase-Plipid"/>
    <property type="match status" value="1"/>
</dbReference>
<feature type="region of interest" description="Disordered" evidence="17">
    <location>
        <begin position="694"/>
        <end position="744"/>
    </location>
</feature>
<dbReference type="Pfam" id="PF16212">
    <property type="entry name" value="PhoLip_ATPase_C"/>
    <property type="match status" value="1"/>
</dbReference>